<dbReference type="Pfam" id="PF03004">
    <property type="entry name" value="Transposase_24"/>
    <property type="match status" value="1"/>
</dbReference>
<dbReference type="Pfam" id="PF05627">
    <property type="entry name" value="AvrRpt-cleavage"/>
    <property type="match status" value="1"/>
</dbReference>
<dbReference type="PANTHER" id="PTHR33159">
    <property type="entry name" value="RPM1-INTERACTING PROTEIN 4 (RIN4) FAMILY PROTEIN"/>
    <property type="match status" value="1"/>
</dbReference>
<evidence type="ECO:0000313" key="3">
    <source>
        <dbReference type="EMBL" id="ONK68782.1"/>
    </source>
</evidence>
<dbReference type="InterPro" id="IPR004252">
    <property type="entry name" value="Probable_transposase_24"/>
</dbReference>
<feature type="region of interest" description="Disordered" evidence="1">
    <location>
        <begin position="277"/>
        <end position="323"/>
    </location>
</feature>
<dbReference type="Pfam" id="PF14009">
    <property type="entry name" value="PADRE"/>
    <property type="match status" value="1"/>
</dbReference>
<dbReference type="Proteomes" id="UP000243459">
    <property type="component" value="Chromosome 5"/>
</dbReference>
<dbReference type="Gramene" id="ONK68782">
    <property type="protein sequence ID" value="ONK68782"/>
    <property type="gene ID" value="A4U43_C05F15940"/>
</dbReference>
<feature type="domain" description="RIN4 pathogenic type III effector avirulence factor Avr cleavage site" evidence="2">
    <location>
        <begin position="245"/>
        <end position="278"/>
    </location>
</feature>
<evidence type="ECO:0000256" key="1">
    <source>
        <dbReference type="SAM" id="MobiDB-lite"/>
    </source>
</evidence>
<feature type="compositionally biased region" description="Basic and acidic residues" evidence="1">
    <location>
        <begin position="310"/>
        <end position="323"/>
    </location>
</feature>
<organism evidence="3 4">
    <name type="scientific">Asparagus officinalis</name>
    <name type="common">Garden asparagus</name>
    <dbReference type="NCBI Taxonomy" id="4686"/>
    <lineage>
        <taxon>Eukaryota</taxon>
        <taxon>Viridiplantae</taxon>
        <taxon>Streptophyta</taxon>
        <taxon>Embryophyta</taxon>
        <taxon>Tracheophyta</taxon>
        <taxon>Spermatophyta</taxon>
        <taxon>Magnoliopsida</taxon>
        <taxon>Liliopsida</taxon>
        <taxon>Asparagales</taxon>
        <taxon>Asparagaceae</taxon>
        <taxon>Asparagoideae</taxon>
        <taxon>Asparagus</taxon>
    </lineage>
</organism>
<dbReference type="PANTHER" id="PTHR33159:SF49">
    <property type="entry name" value="RPM1-INTERACTING PROTEIN 4"/>
    <property type="match status" value="1"/>
</dbReference>
<sequence>MGSCFSVAATESTVDSQSTSKVVTANGCLKEYYTPVSVRQVLGSDSVACFLCNSDSLNYNGNISTLDLNEMVQLGQLYFILLVENLKSTLSGEDMAALAIKASLIISSPMKNRQRVNSIFQVMPMTEADELEDYKIMNEFSVSNLSTKVAGKKMGSSVHLSLSRERLSTIAKVSRILSGNAAYVIYLRIPIGLHSYNHEMQSGTKLMLNMRLAPESLQNNVNALTGTSSNQEIAFNFQEKMKMHKTPSVPKFGVWDEKGPKSGDGFTVIFNKVKQEKQNAASKLPRVPIDPTIHPSKRKNRANPASRSKKTSETNKANREGLEYVHTTGTISFARICKKMENELGRPPSEAEMFIETRKKKINPQGEKTINLIGASEELKSQDEADDAWDLVKKDEHPGRVHLRGRGVTKTMLQNKNKKIMDPSEQVSESVGQTISQKVEQELTKKFEEQKADLVHGFAELFTETLGQTIDPAAIARLIARTRSPDQGGSARNHDHPRSSASSHQPRNEIEIVLAGNSGLDYP</sequence>
<reference evidence="4" key="1">
    <citation type="journal article" date="2017" name="Nat. Commun.">
        <title>The asparagus genome sheds light on the origin and evolution of a young Y chromosome.</title>
        <authorList>
            <person name="Harkess A."/>
            <person name="Zhou J."/>
            <person name="Xu C."/>
            <person name="Bowers J.E."/>
            <person name="Van der Hulst R."/>
            <person name="Ayyampalayam S."/>
            <person name="Mercati F."/>
            <person name="Riccardi P."/>
            <person name="McKain M.R."/>
            <person name="Kakrana A."/>
            <person name="Tang H."/>
            <person name="Ray J."/>
            <person name="Groenendijk J."/>
            <person name="Arikit S."/>
            <person name="Mathioni S.M."/>
            <person name="Nakano M."/>
            <person name="Shan H."/>
            <person name="Telgmann-Rauber A."/>
            <person name="Kanno A."/>
            <person name="Yue Z."/>
            <person name="Chen H."/>
            <person name="Li W."/>
            <person name="Chen Y."/>
            <person name="Xu X."/>
            <person name="Zhang Y."/>
            <person name="Luo S."/>
            <person name="Chen H."/>
            <person name="Gao J."/>
            <person name="Mao Z."/>
            <person name="Pires J.C."/>
            <person name="Luo M."/>
            <person name="Kudrna D."/>
            <person name="Wing R.A."/>
            <person name="Meyers B.C."/>
            <person name="Yi K."/>
            <person name="Kong H."/>
            <person name="Lavrijsen P."/>
            <person name="Sunseri F."/>
            <person name="Falavigna A."/>
            <person name="Ye Y."/>
            <person name="Leebens-Mack J.H."/>
            <person name="Chen G."/>
        </authorList>
    </citation>
    <scope>NUCLEOTIDE SEQUENCE [LARGE SCALE GENOMIC DNA]</scope>
    <source>
        <strain evidence="4">cv. DH0086</strain>
    </source>
</reference>
<dbReference type="GO" id="GO:0005886">
    <property type="term" value="C:plasma membrane"/>
    <property type="evidence" value="ECO:0007669"/>
    <property type="project" value="TreeGrafter"/>
</dbReference>
<evidence type="ECO:0000259" key="2">
    <source>
        <dbReference type="Pfam" id="PF05627"/>
    </source>
</evidence>
<name>A0A5P1ERZ6_ASPOF</name>
<dbReference type="EMBL" id="CM007385">
    <property type="protein sequence ID" value="ONK68782.1"/>
    <property type="molecule type" value="Genomic_DNA"/>
</dbReference>
<protein>
    <recommendedName>
        <fullName evidence="2">RIN4 pathogenic type III effector avirulence factor Avr cleavage site domain-containing protein</fullName>
    </recommendedName>
</protein>
<gene>
    <name evidence="3" type="ORF">A4U43_C05F15940</name>
</gene>
<proteinExistence type="predicted"/>
<dbReference type="InterPro" id="IPR025322">
    <property type="entry name" value="PADRE_dom"/>
</dbReference>
<dbReference type="InterPro" id="IPR040387">
    <property type="entry name" value="RIN4/NOI4"/>
</dbReference>
<feature type="region of interest" description="Disordered" evidence="1">
    <location>
        <begin position="479"/>
        <end position="523"/>
    </location>
</feature>
<evidence type="ECO:0000313" key="4">
    <source>
        <dbReference type="Proteomes" id="UP000243459"/>
    </source>
</evidence>
<accession>A0A5P1ERZ6</accession>
<dbReference type="InterPro" id="IPR008700">
    <property type="entry name" value="TypeIII_avirulence_cleave"/>
</dbReference>
<dbReference type="AlphaFoldDB" id="A0A5P1ERZ6"/>
<keyword evidence="4" id="KW-1185">Reference proteome</keyword>